<evidence type="ECO:0000313" key="3">
    <source>
        <dbReference type="Proteomes" id="UP000248688"/>
    </source>
</evidence>
<proteinExistence type="predicted"/>
<accession>A0A2Z4IE16</accession>
<keyword evidence="3" id="KW-1185">Reference proteome</keyword>
<keyword evidence="1" id="KW-1277">Toxin-antitoxin system</keyword>
<dbReference type="InterPro" id="IPR035093">
    <property type="entry name" value="RelE/ParE_toxin_dom_sf"/>
</dbReference>
<evidence type="ECO:0008006" key="4">
    <source>
        <dbReference type="Google" id="ProtNLM"/>
    </source>
</evidence>
<dbReference type="InterPro" id="IPR007712">
    <property type="entry name" value="RelE/ParE_toxin"/>
</dbReference>
<name>A0A2Z4IE16_9BACT</name>
<dbReference type="AlphaFoldDB" id="A0A2Z4IE16"/>
<reference evidence="2 3" key="1">
    <citation type="submission" date="2018-06" db="EMBL/GenBank/DDBJ databases">
        <title>Echinicola strongylocentroti sp. nov., isolated from a sea urchin Strongylocentrotus intermedius.</title>
        <authorList>
            <person name="Bae S.S."/>
        </authorList>
    </citation>
    <scope>NUCLEOTIDE SEQUENCE [LARGE SCALE GENOMIC DNA]</scope>
    <source>
        <strain evidence="2 3">MEBiC08714</strain>
    </source>
</reference>
<sequence length="123" mass="14347">MRTVHDTGRSGKRIGKLVKKKRLPVRWDNEAIESLRDIYEYIKADSPSGALKVRQTLLSLARSLGDFPEKYVSEPSLKEEPGNYRSVSKWNYKLIYEETEKEVIVIMVFHTSQNPEKIKKHLK</sequence>
<dbReference type="Proteomes" id="UP000248688">
    <property type="component" value="Chromosome"/>
</dbReference>
<dbReference type="Gene3D" id="3.30.2310.20">
    <property type="entry name" value="RelE-like"/>
    <property type="match status" value="1"/>
</dbReference>
<dbReference type="OrthoDB" id="1121556at2"/>
<evidence type="ECO:0000256" key="1">
    <source>
        <dbReference type="ARBA" id="ARBA00022649"/>
    </source>
</evidence>
<dbReference type="EMBL" id="CP030041">
    <property type="protein sequence ID" value="AWW28876.1"/>
    <property type="molecule type" value="Genomic_DNA"/>
</dbReference>
<dbReference type="KEGG" id="est:DN752_01310"/>
<organism evidence="2 3">
    <name type="scientific">Echinicola strongylocentroti</name>
    <dbReference type="NCBI Taxonomy" id="1795355"/>
    <lineage>
        <taxon>Bacteria</taxon>
        <taxon>Pseudomonadati</taxon>
        <taxon>Bacteroidota</taxon>
        <taxon>Cytophagia</taxon>
        <taxon>Cytophagales</taxon>
        <taxon>Cyclobacteriaceae</taxon>
        <taxon>Echinicola</taxon>
    </lineage>
</organism>
<evidence type="ECO:0000313" key="2">
    <source>
        <dbReference type="EMBL" id="AWW28876.1"/>
    </source>
</evidence>
<dbReference type="Pfam" id="PF05016">
    <property type="entry name" value="ParE_toxin"/>
    <property type="match status" value="1"/>
</dbReference>
<protein>
    <recommendedName>
        <fullName evidence="4">Type II toxin-antitoxin system RelE/ParE family toxin</fullName>
    </recommendedName>
</protein>
<gene>
    <name evidence="2" type="ORF">DN752_01310</name>
</gene>